<dbReference type="PANTHER" id="PTHR37164">
    <property type="entry name" value="BACTERIOHEMERYTHRIN"/>
    <property type="match status" value="1"/>
</dbReference>
<dbReference type="EMBL" id="MLJW01000035">
    <property type="protein sequence ID" value="OIR07820.1"/>
    <property type="molecule type" value="Genomic_DNA"/>
</dbReference>
<accession>A0A1J5T1T6</accession>
<evidence type="ECO:0000256" key="1">
    <source>
        <dbReference type="ARBA" id="ARBA00010587"/>
    </source>
</evidence>
<feature type="domain" description="Hemerythrin-like" evidence="4">
    <location>
        <begin position="12"/>
        <end position="128"/>
    </location>
</feature>
<dbReference type="PROSITE" id="PS00550">
    <property type="entry name" value="HEMERYTHRINS"/>
    <property type="match status" value="1"/>
</dbReference>
<evidence type="ECO:0000313" key="5">
    <source>
        <dbReference type="EMBL" id="OIR07820.1"/>
    </source>
</evidence>
<sequence length="135" mass="15086">MALITWSSALSTGISEQDTQHKKLIDLINQLNDAMQAGKGTDVMGKVLAELVNYTVYHFSYEEKLMAQHKYEETPAHKAEHAKFVQTAGDFKKKFDAGSAVVSVEIMNFLRDWLTSHIMKTDKKLGQALGKLGVK</sequence>
<dbReference type="AlphaFoldDB" id="A0A1J5T1T6"/>
<keyword evidence="3" id="KW-0408">Iron</keyword>
<comment type="similarity">
    <text evidence="1">Belongs to the hemerythrin family.</text>
</comment>
<dbReference type="InterPro" id="IPR050669">
    <property type="entry name" value="Hemerythrin"/>
</dbReference>
<dbReference type="InterPro" id="IPR035938">
    <property type="entry name" value="Hemerythrin-like_sf"/>
</dbReference>
<gene>
    <name evidence="5" type="ORF">GALL_101020</name>
</gene>
<reference evidence="5" key="1">
    <citation type="submission" date="2016-10" db="EMBL/GenBank/DDBJ databases">
        <title>Sequence of Gallionella enrichment culture.</title>
        <authorList>
            <person name="Poehlein A."/>
            <person name="Muehling M."/>
            <person name="Daniel R."/>
        </authorList>
    </citation>
    <scope>NUCLEOTIDE SEQUENCE</scope>
</reference>
<evidence type="ECO:0000256" key="2">
    <source>
        <dbReference type="ARBA" id="ARBA00022723"/>
    </source>
</evidence>
<dbReference type="InterPro" id="IPR016131">
    <property type="entry name" value="Haemerythrin_Fe_BS"/>
</dbReference>
<evidence type="ECO:0000256" key="3">
    <source>
        <dbReference type="ARBA" id="ARBA00023004"/>
    </source>
</evidence>
<proteinExistence type="inferred from homology"/>
<protein>
    <submittedName>
        <fullName evidence="5">Bacteriohemerythrin</fullName>
    </submittedName>
</protein>
<dbReference type="Gene3D" id="1.20.120.50">
    <property type="entry name" value="Hemerythrin-like"/>
    <property type="match status" value="1"/>
</dbReference>
<dbReference type="CDD" id="cd12107">
    <property type="entry name" value="Hemerythrin"/>
    <property type="match status" value="1"/>
</dbReference>
<keyword evidence="2" id="KW-0479">Metal-binding</keyword>
<dbReference type="InterPro" id="IPR012312">
    <property type="entry name" value="Hemerythrin-like"/>
</dbReference>
<organism evidence="5">
    <name type="scientific">mine drainage metagenome</name>
    <dbReference type="NCBI Taxonomy" id="410659"/>
    <lineage>
        <taxon>unclassified sequences</taxon>
        <taxon>metagenomes</taxon>
        <taxon>ecological metagenomes</taxon>
    </lineage>
</organism>
<dbReference type="NCBIfam" id="NF033749">
    <property type="entry name" value="bact_hemeryth"/>
    <property type="match status" value="1"/>
</dbReference>
<dbReference type="PANTHER" id="PTHR37164:SF1">
    <property type="entry name" value="BACTERIOHEMERYTHRIN"/>
    <property type="match status" value="1"/>
</dbReference>
<dbReference type="SUPFAM" id="SSF47188">
    <property type="entry name" value="Hemerythrin-like"/>
    <property type="match status" value="1"/>
</dbReference>
<name>A0A1J5T1T6_9ZZZZ</name>
<dbReference type="Pfam" id="PF01814">
    <property type="entry name" value="Hemerythrin"/>
    <property type="match status" value="1"/>
</dbReference>
<dbReference type="NCBIfam" id="NF002007">
    <property type="entry name" value="PRK00808.1"/>
    <property type="match status" value="1"/>
</dbReference>
<comment type="caution">
    <text evidence="5">The sequence shown here is derived from an EMBL/GenBank/DDBJ whole genome shotgun (WGS) entry which is preliminary data.</text>
</comment>
<dbReference type="InterPro" id="IPR012827">
    <property type="entry name" value="Hemerythrin_metal-bd"/>
</dbReference>
<dbReference type="NCBIfam" id="TIGR02481">
    <property type="entry name" value="hemeryth_dom"/>
    <property type="match status" value="1"/>
</dbReference>
<dbReference type="GO" id="GO:0046872">
    <property type="term" value="F:metal ion binding"/>
    <property type="evidence" value="ECO:0007669"/>
    <property type="project" value="UniProtKB-KW"/>
</dbReference>
<evidence type="ECO:0000259" key="4">
    <source>
        <dbReference type="Pfam" id="PF01814"/>
    </source>
</evidence>